<dbReference type="InParanoid" id="A0A061DMC3"/>
<feature type="region of interest" description="Disordered" evidence="1">
    <location>
        <begin position="101"/>
        <end position="124"/>
    </location>
</feature>
<accession>A0A061DMC3</accession>
<dbReference type="FunCoup" id="A0A061DMC3">
    <property type="interactions" value="327"/>
</dbReference>
<dbReference type="Proteomes" id="UP000026915">
    <property type="component" value="Chromosome 1"/>
</dbReference>
<protein>
    <submittedName>
        <fullName evidence="3">Uncharacterized protein isoform 1</fullName>
    </submittedName>
</protein>
<evidence type="ECO:0000313" key="4">
    <source>
        <dbReference type="Proteomes" id="UP000026915"/>
    </source>
</evidence>
<reference evidence="3 4" key="1">
    <citation type="journal article" date="2013" name="Genome Biol.">
        <title>The genome sequence of the most widely cultivated cacao type and its use to identify candidate genes regulating pod color.</title>
        <authorList>
            <person name="Motamayor J.C."/>
            <person name="Mockaitis K."/>
            <person name="Schmutz J."/>
            <person name="Haiminen N."/>
            <person name="Iii D.L."/>
            <person name="Cornejo O."/>
            <person name="Findley S.D."/>
            <person name="Zheng P."/>
            <person name="Utro F."/>
            <person name="Royaert S."/>
            <person name="Saski C."/>
            <person name="Jenkins J."/>
            <person name="Podicheti R."/>
            <person name="Zhao M."/>
            <person name="Scheffler B.E."/>
            <person name="Stack J.C."/>
            <person name="Feltus F.A."/>
            <person name="Mustiga G.M."/>
            <person name="Amores F."/>
            <person name="Phillips W."/>
            <person name="Marelli J.P."/>
            <person name="May G.D."/>
            <person name="Shapiro H."/>
            <person name="Ma J."/>
            <person name="Bustamante C.D."/>
            <person name="Schnell R.J."/>
            <person name="Main D."/>
            <person name="Gilbert D."/>
            <person name="Parida L."/>
            <person name="Kuhn D.N."/>
        </authorList>
    </citation>
    <scope>NUCLEOTIDE SEQUENCE [LARGE SCALE GENOMIC DNA]</scope>
    <source>
        <strain evidence="4">cv. Matina 1-6</strain>
    </source>
</reference>
<dbReference type="eggNOG" id="ENOG502QT3U">
    <property type="taxonomic scope" value="Eukaryota"/>
</dbReference>
<dbReference type="STRING" id="3641.A0A061DMC3"/>
<dbReference type="PANTHER" id="PTHR35707:SF1">
    <property type="entry name" value="SPC7 KINETOCHORE PROTEIN DOMAIN-CONTAINING PROTEIN"/>
    <property type="match status" value="1"/>
</dbReference>
<feature type="compositionally biased region" description="Low complexity" evidence="1">
    <location>
        <begin position="108"/>
        <end position="121"/>
    </location>
</feature>
<feature type="region of interest" description="Disordered" evidence="1">
    <location>
        <begin position="73"/>
        <end position="92"/>
    </location>
</feature>
<organism evidence="3 4">
    <name type="scientific">Theobroma cacao</name>
    <name type="common">Cacao</name>
    <name type="synonym">Cocoa</name>
    <dbReference type="NCBI Taxonomy" id="3641"/>
    <lineage>
        <taxon>Eukaryota</taxon>
        <taxon>Viridiplantae</taxon>
        <taxon>Streptophyta</taxon>
        <taxon>Embryophyta</taxon>
        <taxon>Tracheophyta</taxon>
        <taxon>Spermatophyta</taxon>
        <taxon>Magnoliopsida</taxon>
        <taxon>eudicotyledons</taxon>
        <taxon>Gunneridae</taxon>
        <taxon>Pentapetalae</taxon>
        <taxon>rosids</taxon>
        <taxon>malvids</taxon>
        <taxon>Malvales</taxon>
        <taxon>Malvaceae</taxon>
        <taxon>Byttnerioideae</taxon>
        <taxon>Theobroma</taxon>
    </lineage>
</organism>
<name>A0A061DMC3_THECC</name>
<dbReference type="HOGENOM" id="CLU_003434_0_0_1"/>
<evidence type="ECO:0000259" key="2">
    <source>
        <dbReference type="Pfam" id="PF18210"/>
    </source>
</evidence>
<dbReference type="PANTHER" id="PTHR35707">
    <property type="entry name" value="OS06G0608100 PROTEIN"/>
    <property type="match status" value="1"/>
</dbReference>
<feature type="domain" description="Knl1 C-terminal RWD" evidence="2">
    <location>
        <begin position="1109"/>
        <end position="1261"/>
    </location>
</feature>
<gene>
    <name evidence="3" type="ORF">TCM_002459</name>
</gene>
<feature type="compositionally biased region" description="Acidic residues" evidence="1">
    <location>
        <begin position="77"/>
        <end position="92"/>
    </location>
</feature>
<dbReference type="EMBL" id="CM001879">
    <property type="protein sequence ID" value="EOX93577.1"/>
    <property type="molecule type" value="Genomic_DNA"/>
</dbReference>
<dbReference type="OMA" id="KEPTWSP"/>
<sequence>MASKLPDEPPCNTQETDEETIAFRKKRSRRVSFADREITSVHIFKRDDDCETPPDSTPRAASDRDKAVLGLFRDLVDSDDSNGGDDDEDEDDDVLSARKSFLRPMESPSPGGSSTVGSATSNDEDNFFGPVSANFIRPGRLSDSAASDDNHDITMDSTAFSMHFRSIVRSESGDLTTSTGVRLASEEKTPCQVTMPSDPESLMVLTKVKKLKSPSPVPINKSSGGRDSNDMSLVGESLHRYDYGRLSPTLEALLAEGSKEFNAIPASDSTSPKLSRIELAISRENGNDCVEPLHYGNLEPFIINNHDMSSNGVSTAQNKLVEATCDSTTTLIDQIVHDCLSNPKDGPVAEGFFDWQIHTPDHLNKGNKDITEVMSGTSVLNSELLAVTTGTPLNQSSEAVQVDLFKQFECGNQPPTKDGVKANSPQDEIHTSNVGHASNQLHGSPLAGSIYSISAKRQQILLDTTNSPRRALFVTPSPRHPGSILSKGSVKQGGSVPSILKSNSKLKILEPSPCASAFNDGIVKSKLRLSESLSSRASPFNTIMEEPSESFQCQQANAPIINLEEQLSGVDLKKGKVHCNGLGTPKNISSFIQDGGTSGLGKDKEYNDKSTERMATFTSPSKFTHSGKKMGHHTLTSVELLDGTLVASTFGISEDKRDTGTVYKLVSPLVDRLNQLSSATKNQGTLSGNLKLQHQDNSTTIVSGRECNLVETVPISNYLTPTAENRTQSGSPLVKINSLKDFCLVRKVDERESNGLDLQNTSKTLRDFPDGVALKLQSGSREKNIQTATEPIRSSEQMKVSAAFASLDAHGRSKNERSPQKSPSKNKQTQSPTSKEPSWSLCRKELHGDSMQLSVAKDVVSLHCSSTLQRIDDCHQRFVQNPTPVQDIQISSKRKRTSEEVALPDVHHADKRNIIQQSPKSHKVGENYTERMLEFYDGSDKGNERIEDGKTSKNWTDISLKLSADTNQLLSPSFDKLNIKVINMMEDILIHQQKVNLCAMLCSEIQSQLCSAYDQSSNIWHKRVAGTKPLLYRIVYEKAKLQLMHVKHERLLKQVQLLRTRVQESQMLKLNCVIHPPVSAEKDTQLDDNLRSVRIGGNVAGSSDKVTTMKHEAEALEKKIKNLTKSFHIYCKMKGEPSCSDTIDLVNDHLKKRTCCRFIRQDMQLWEVDDLENRNGLHNVVLNYHGFICQSLKLNTGPISSIIVANKLNDINITKNFPNMDACSAFAFVFKHESTKKYGGFKSLAQETQRTSLLLTNLLDVVEEVQIAQLEIRNLTLTSFHSPSAEQLGLQLAFIDFDSGVKVMMTLDVTCLNCGVYPSEVLPYQLQTPTAGTENLQLRPLSAEIKAAVGNLRAGHSRIIRLCRCVSQVMRSSGR</sequence>
<keyword evidence="4" id="KW-1185">Reference proteome</keyword>
<dbReference type="Pfam" id="PF18210">
    <property type="entry name" value="Knl1_RWD_C"/>
    <property type="match status" value="1"/>
</dbReference>
<feature type="compositionally biased region" description="Basic and acidic residues" evidence="1">
    <location>
        <begin position="809"/>
        <end position="819"/>
    </location>
</feature>
<proteinExistence type="predicted"/>
<feature type="compositionally biased region" description="Polar residues" evidence="1">
    <location>
        <begin position="785"/>
        <end position="798"/>
    </location>
</feature>
<feature type="region of interest" description="Disordered" evidence="1">
    <location>
        <begin position="45"/>
        <end position="65"/>
    </location>
</feature>
<evidence type="ECO:0000256" key="1">
    <source>
        <dbReference type="SAM" id="MobiDB-lite"/>
    </source>
</evidence>
<feature type="region of interest" description="Disordered" evidence="1">
    <location>
        <begin position="1"/>
        <end position="23"/>
    </location>
</feature>
<feature type="compositionally biased region" description="Polar residues" evidence="1">
    <location>
        <begin position="820"/>
        <end position="837"/>
    </location>
</feature>
<dbReference type="InterPro" id="IPR040850">
    <property type="entry name" value="Knl1_RWD_C"/>
</dbReference>
<feature type="region of interest" description="Disordered" evidence="1">
    <location>
        <begin position="778"/>
        <end position="840"/>
    </location>
</feature>
<evidence type="ECO:0000313" key="3">
    <source>
        <dbReference type="EMBL" id="EOX93577.1"/>
    </source>
</evidence>
<dbReference type="Gramene" id="EOX93577">
    <property type="protein sequence ID" value="EOX93577"/>
    <property type="gene ID" value="TCM_002459"/>
</dbReference>